<dbReference type="InterPro" id="IPR002104">
    <property type="entry name" value="Integrase_catalytic"/>
</dbReference>
<reference evidence="3 4" key="1">
    <citation type="journal article" date="2007" name="Int. J. Syst. Evol. Microbiol.">
        <title>Oceanobacillus profundus sp. nov., isolated from a deep-sea sediment core.</title>
        <authorList>
            <person name="Kim Y.G."/>
            <person name="Choi D.H."/>
            <person name="Hyun S."/>
            <person name="Cho B.C."/>
        </authorList>
    </citation>
    <scope>NUCLEOTIDE SEQUENCE [LARGE SCALE GENOMIC DNA]</scope>
    <source>
        <strain evidence="3 4">DSM 18246</strain>
    </source>
</reference>
<dbReference type="Pfam" id="PF00589">
    <property type="entry name" value="Phage_integrase"/>
    <property type="match status" value="1"/>
</dbReference>
<dbReference type="Gene3D" id="1.10.443.10">
    <property type="entry name" value="Intergrase catalytic core"/>
    <property type="match status" value="1"/>
</dbReference>
<dbReference type="GO" id="GO:0006310">
    <property type="term" value="P:DNA recombination"/>
    <property type="evidence" value="ECO:0007669"/>
    <property type="project" value="UniProtKB-KW"/>
</dbReference>
<dbReference type="AlphaFoldDB" id="A0A417YM81"/>
<feature type="domain" description="Tyr recombinase" evidence="2">
    <location>
        <begin position="1"/>
        <end position="54"/>
    </location>
</feature>
<dbReference type="InterPro" id="IPR013762">
    <property type="entry name" value="Integrase-like_cat_sf"/>
</dbReference>
<dbReference type="OrthoDB" id="9803188at2"/>
<accession>A0A417YM81</accession>
<keyword evidence="4" id="KW-1185">Reference proteome</keyword>
<dbReference type="PROSITE" id="PS51898">
    <property type="entry name" value="TYR_RECOMBINASE"/>
    <property type="match status" value="1"/>
</dbReference>
<dbReference type="SUPFAM" id="SSF56349">
    <property type="entry name" value="DNA breaking-rejoining enzymes"/>
    <property type="match status" value="1"/>
</dbReference>
<evidence type="ECO:0000313" key="3">
    <source>
        <dbReference type="EMBL" id="RHW34482.1"/>
    </source>
</evidence>
<comment type="caution">
    <text evidence="3">The sequence shown here is derived from an EMBL/GenBank/DDBJ whole genome shotgun (WGS) entry which is preliminary data.</text>
</comment>
<name>A0A417YM81_9BACI</name>
<organism evidence="3 4">
    <name type="scientific">Oceanobacillus profundus</name>
    <dbReference type="NCBI Taxonomy" id="372463"/>
    <lineage>
        <taxon>Bacteria</taxon>
        <taxon>Bacillati</taxon>
        <taxon>Bacillota</taxon>
        <taxon>Bacilli</taxon>
        <taxon>Bacillales</taxon>
        <taxon>Bacillaceae</taxon>
        <taxon>Oceanobacillus</taxon>
    </lineage>
</organism>
<gene>
    <name evidence="3" type="ORF">D1B32_04780</name>
</gene>
<dbReference type="EMBL" id="QWEH01000002">
    <property type="protein sequence ID" value="RHW34482.1"/>
    <property type="molecule type" value="Genomic_DNA"/>
</dbReference>
<dbReference type="RefSeq" id="WP_118888769.1">
    <property type="nucleotide sequence ID" value="NZ_JAMAWL010000009.1"/>
</dbReference>
<dbReference type="InterPro" id="IPR011010">
    <property type="entry name" value="DNA_brk_join_enz"/>
</dbReference>
<dbReference type="GO" id="GO:0015074">
    <property type="term" value="P:DNA integration"/>
    <property type="evidence" value="ECO:0007669"/>
    <property type="project" value="InterPro"/>
</dbReference>
<protein>
    <recommendedName>
        <fullName evidence="2">Tyr recombinase domain-containing protein</fullName>
    </recommendedName>
</protein>
<evidence type="ECO:0000313" key="4">
    <source>
        <dbReference type="Proteomes" id="UP000285456"/>
    </source>
</evidence>
<proteinExistence type="predicted"/>
<dbReference type="GO" id="GO:0003677">
    <property type="term" value="F:DNA binding"/>
    <property type="evidence" value="ECO:0007669"/>
    <property type="project" value="InterPro"/>
</dbReference>
<keyword evidence="1" id="KW-0233">DNA recombination</keyword>
<evidence type="ECO:0000259" key="2">
    <source>
        <dbReference type="PROSITE" id="PS51898"/>
    </source>
</evidence>
<evidence type="ECO:0000256" key="1">
    <source>
        <dbReference type="ARBA" id="ARBA00023172"/>
    </source>
</evidence>
<sequence length="67" mass="7433">MIRFHDLRHSHASILLSGGVDLVKVAARMGHTSPKTTLEIYAHLVPNNDYDVADVFEMALKNSVTDL</sequence>
<dbReference type="Proteomes" id="UP000285456">
    <property type="component" value="Unassembled WGS sequence"/>
</dbReference>